<sequence length="225" mass="23954">MINGVIVTRFFCVHFAFVIGYYECPLEQIVRLHKCYTVEGELVTTSFTLVILKFASNNAANLVPNSKTSANMLFFVLWLSILVTLGSVNGEDCTVEQLNSVASNSYVAPCAKAMDFSEILSLAALSSDQVKMFCASAPCMKLYEDVRTMGLGDCSIPSTGTSMQKDIIDPVTEACGSSGSSSNSTDSSTDAEVEADEASSTSSSSRISVFVAGYVVAVVLSVVFV</sequence>
<evidence type="ECO:0000256" key="5">
    <source>
        <dbReference type="ARBA" id="ARBA00023157"/>
    </source>
</evidence>
<dbReference type="OrthoDB" id="115918at2759"/>
<feature type="signal peptide" evidence="7">
    <location>
        <begin position="1"/>
        <end position="20"/>
    </location>
</feature>
<dbReference type="SUPFAM" id="SSF48647">
    <property type="entry name" value="Fungal elicitin"/>
    <property type="match status" value="1"/>
</dbReference>
<feature type="region of interest" description="Disordered" evidence="6">
    <location>
        <begin position="174"/>
        <end position="198"/>
    </location>
</feature>
<evidence type="ECO:0000256" key="4">
    <source>
        <dbReference type="ARBA" id="ARBA00022978"/>
    </source>
</evidence>
<evidence type="ECO:0000256" key="6">
    <source>
        <dbReference type="SAM" id="MobiDB-lite"/>
    </source>
</evidence>
<evidence type="ECO:0000256" key="2">
    <source>
        <dbReference type="ARBA" id="ARBA00009544"/>
    </source>
</evidence>
<comment type="subcellular location">
    <subcellularLocation>
        <location evidence="1">Secreted</location>
    </subcellularLocation>
</comment>
<comment type="caution">
    <text evidence="8">The sequence shown here is derived from an EMBL/GenBank/DDBJ whole genome shotgun (WGS) entry which is preliminary data.</text>
</comment>
<dbReference type="Pfam" id="PF00964">
    <property type="entry name" value="Elicitin"/>
    <property type="match status" value="1"/>
</dbReference>
<dbReference type="InterPro" id="IPR002200">
    <property type="entry name" value="Elicitin"/>
</dbReference>
<dbReference type="AlphaFoldDB" id="A0A0W8BVJ2"/>
<dbReference type="GO" id="GO:0005576">
    <property type="term" value="C:extracellular region"/>
    <property type="evidence" value="ECO:0007669"/>
    <property type="project" value="UniProtKB-SubCell"/>
</dbReference>
<gene>
    <name evidence="8" type="ORF">AM587_10002692</name>
</gene>
<dbReference type="EMBL" id="LNFO01005952">
    <property type="protein sequence ID" value="KUF75866.1"/>
    <property type="molecule type" value="Genomic_DNA"/>
</dbReference>
<keyword evidence="3" id="KW-0964">Secreted</keyword>
<dbReference type="Gene3D" id="1.10.239.10">
    <property type="entry name" value="Elicitin domain"/>
    <property type="match status" value="1"/>
</dbReference>
<comment type="similarity">
    <text evidence="2">Belongs to the elicitin family.</text>
</comment>
<organism evidence="8 9">
    <name type="scientific">Phytophthora nicotianae</name>
    <name type="common">Potato buckeye rot agent</name>
    <name type="synonym">Phytophthora parasitica</name>
    <dbReference type="NCBI Taxonomy" id="4792"/>
    <lineage>
        <taxon>Eukaryota</taxon>
        <taxon>Sar</taxon>
        <taxon>Stramenopiles</taxon>
        <taxon>Oomycota</taxon>
        <taxon>Peronosporomycetes</taxon>
        <taxon>Peronosporales</taxon>
        <taxon>Peronosporaceae</taxon>
        <taxon>Phytophthora</taxon>
    </lineage>
</organism>
<feature type="chain" id="PRO_5006939773" evidence="7">
    <location>
        <begin position="21"/>
        <end position="225"/>
    </location>
</feature>
<evidence type="ECO:0000313" key="9">
    <source>
        <dbReference type="Proteomes" id="UP000052943"/>
    </source>
</evidence>
<accession>A0A0W8BVJ2</accession>
<keyword evidence="5" id="KW-1015">Disulfide bond</keyword>
<reference evidence="8 9" key="1">
    <citation type="submission" date="2015-11" db="EMBL/GenBank/DDBJ databases">
        <title>Genomes and virulence difference between two physiological races of Phytophthora nicotianae.</title>
        <authorList>
            <person name="Liu H."/>
            <person name="Ma X."/>
            <person name="Yu H."/>
            <person name="Fang D."/>
            <person name="Li Y."/>
            <person name="Wang X."/>
            <person name="Wang W."/>
            <person name="Dong Y."/>
            <person name="Xiao B."/>
        </authorList>
    </citation>
    <scope>NUCLEOTIDE SEQUENCE [LARGE SCALE GENOMIC DNA]</scope>
    <source>
        <strain evidence="9">race 0</strain>
    </source>
</reference>
<protein>
    <submittedName>
        <fullName evidence="8">Elicitin protein</fullName>
    </submittedName>
</protein>
<dbReference type="Proteomes" id="UP000052943">
    <property type="component" value="Unassembled WGS sequence"/>
</dbReference>
<evidence type="ECO:0000256" key="7">
    <source>
        <dbReference type="SAM" id="SignalP"/>
    </source>
</evidence>
<keyword evidence="4" id="KW-0928">Hypersensitive response elicitation</keyword>
<evidence type="ECO:0000313" key="8">
    <source>
        <dbReference type="EMBL" id="KUF75866.1"/>
    </source>
</evidence>
<evidence type="ECO:0000256" key="1">
    <source>
        <dbReference type="ARBA" id="ARBA00004613"/>
    </source>
</evidence>
<dbReference type="SMART" id="SM01187">
    <property type="entry name" value="Elicitin"/>
    <property type="match status" value="1"/>
</dbReference>
<dbReference type="GO" id="GO:0052040">
    <property type="term" value="P:symbiont-mediated perturbation of host programmed cell death"/>
    <property type="evidence" value="ECO:0007669"/>
    <property type="project" value="UniProtKB-KW"/>
</dbReference>
<evidence type="ECO:0000256" key="3">
    <source>
        <dbReference type="ARBA" id="ARBA00022525"/>
    </source>
</evidence>
<feature type="compositionally biased region" description="Low complexity" evidence="6">
    <location>
        <begin position="176"/>
        <end position="188"/>
    </location>
</feature>
<name>A0A0W8BVJ2_PHYNI</name>
<dbReference type="InterPro" id="IPR036470">
    <property type="entry name" value="Elicitin_sf"/>
</dbReference>
<keyword evidence="7" id="KW-0732">Signal</keyword>
<proteinExistence type="inferred from homology"/>